<protein>
    <submittedName>
        <fullName evidence="2">Uncharacterized protein</fullName>
    </submittedName>
</protein>
<feature type="compositionally biased region" description="Low complexity" evidence="1">
    <location>
        <begin position="102"/>
        <end position="116"/>
    </location>
</feature>
<keyword evidence="3" id="KW-1185">Reference proteome</keyword>
<sequence length="139" mass="15075">MTGQIYSTAKAEQTLSAATPRQDYLDAAAQLCVHAANRRGTRHPSAQRRRACINLAYFRGVNPPHRAVLFKQCYKDSCLAVLFKQCYKDNSPGRTGNERRGTGNNRDGTGNNRDGTVAQPGLIQTPAELRQSPGVTGGA</sequence>
<name>A0A9D4ISC2_DREPO</name>
<reference evidence="2" key="2">
    <citation type="submission" date="2020-11" db="EMBL/GenBank/DDBJ databases">
        <authorList>
            <person name="McCartney M.A."/>
            <person name="Auch B."/>
            <person name="Kono T."/>
            <person name="Mallez S."/>
            <person name="Becker A."/>
            <person name="Gohl D.M."/>
            <person name="Silverstein K.A.T."/>
            <person name="Koren S."/>
            <person name="Bechman K.B."/>
            <person name="Herman A."/>
            <person name="Abrahante J.E."/>
            <person name="Garbe J."/>
        </authorList>
    </citation>
    <scope>NUCLEOTIDE SEQUENCE</scope>
    <source>
        <strain evidence="2">Duluth1</strain>
        <tissue evidence="2">Whole animal</tissue>
    </source>
</reference>
<gene>
    <name evidence="2" type="ORF">DPMN_161100</name>
</gene>
<proteinExistence type="predicted"/>
<evidence type="ECO:0000313" key="3">
    <source>
        <dbReference type="Proteomes" id="UP000828390"/>
    </source>
</evidence>
<dbReference type="AlphaFoldDB" id="A0A9D4ISC2"/>
<evidence type="ECO:0000256" key="1">
    <source>
        <dbReference type="SAM" id="MobiDB-lite"/>
    </source>
</evidence>
<dbReference type="Proteomes" id="UP000828390">
    <property type="component" value="Unassembled WGS sequence"/>
</dbReference>
<evidence type="ECO:0000313" key="2">
    <source>
        <dbReference type="EMBL" id="KAH3783172.1"/>
    </source>
</evidence>
<reference evidence="2" key="1">
    <citation type="journal article" date="2019" name="bioRxiv">
        <title>The Genome of the Zebra Mussel, Dreissena polymorpha: A Resource for Invasive Species Research.</title>
        <authorList>
            <person name="McCartney M.A."/>
            <person name="Auch B."/>
            <person name="Kono T."/>
            <person name="Mallez S."/>
            <person name="Zhang Y."/>
            <person name="Obille A."/>
            <person name="Becker A."/>
            <person name="Abrahante J.E."/>
            <person name="Garbe J."/>
            <person name="Badalamenti J.P."/>
            <person name="Herman A."/>
            <person name="Mangelson H."/>
            <person name="Liachko I."/>
            <person name="Sullivan S."/>
            <person name="Sone E.D."/>
            <person name="Koren S."/>
            <person name="Silverstein K.A.T."/>
            <person name="Beckman K.B."/>
            <person name="Gohl D.M."/>
        </authorList>
    </citation>
    <scope>NUCLEOTIDE SEQUENCE</scope>
    <source>
        <strain evidence="2">Duluth1</strain>
        <tissue evidence="2">Whole animal</tissue>
    </source>
</reference>
<dbReference type="EMBL" id="JAIWYP010000008">
    <property type="protein sequence ID" value="KAH3783172.1"/>
    <property type="molecule type" value="Genomic_DNA"/>
</dbReference>
<feature type="region of interest" description="Disordered" evidence="1">
    <location>
        <begin position="88"/>
        <end position="139"/>
    </location>
</feature>
<organism evidence="2 3">
    <name type="scientific">Dreissena polymorpha</name>
    <name type="common">Zebra mussel</name>
    <name type="synonym">Mytilus polymorpha</name>
    <dbReference type="NCBI Taxonomy" id="45954"/>
    <lineage>
        <taxon>Eukaryota</taxon>
        <taxon>Metazoa</taxon>
        <taxon>Spiralia</taxon>
        <taxon>Lophotrochozoa</taxon>
        <taxon>Mollusca</taxon>
        <taxon>Bivalvia</taxon>
        <taxon>Autobranchia</taxon>
        <taxon>Heteroconchia</taxon>
        <taxon>Euheterodonta</taxon>
        <taxon>Imparidentia</taxon>
        <taxon>Neoheterodontei</taxon>
        <taxon>Myida</taxon>
        <taxon>Dreissenoidea</taxon>
        <taxon>Dreissenidae</taxon>
        <taxon>Dreissena</taxon>
    </lineage>
</organism>
<comment type="caution">
    <text evidence="2">The sequence shown here is derived from an EMBL/GenBank/DDBJ whole genome shotgun (WGS) entry which is preliminary data.</text>
</comment>
<accession>A0A9D4ISC2</accession>